<feature type="compositionally biased region" description="Gly residues" evidence="1">
    <location>
        <begin position="234"/>
        <end position="244"/>
    </location>
</feature>
<evidence type="ECO:0000313" key="2">
    <source>
        <dbReference type="EMBL" id="BBX29140.1"/>
    </source>
</evidence>
<feature type="region of interest" description="Disordered" evidence="1">
    <location>
        <begin position="1"/>
        <end position="21"/>
    </location>
</feature>
<dbReference type="InterPro" id="IPR036689">
    <property type="entry name" value="ESAT-6-like_sf"/>
</dbReference>
<reference evidence="2 3" key="1">
    <citation type="journal article" date="2019" name="Emerg. Microbes Infect.">
        <title>Comprehensive subspecies identification of 175 nontuberculous mycobacteria species based on 7547 genomic profiles.</title>
        <authorList>
            <person name="Matsumoto Y."/>
            <person name="Kinjo T."/>
            <person name="Motooka D."/>
            <person name="Nabeya D."/>
            <person name="Jung N."/>
            <person name="Uechi K."/>
            <person name="Horii T."/>
            <person name="Iida T."/>
            <person name="Fujita J."/>
            <person name="Nakamura S."/>
        </authorList>
    </citation>
    <scope>NUCLEOTIDE SEQUENCE [LARGE SCALE GENOMIC DNA]</scope>
    <source>
        <strain evidence="2 3">JCM 12272</strain>
    </source>
</reference>
<feature type="compositionally biased region" description="Gly residues" evidence="1">
    <location>
        <begin position="337"/>
        <end position="346"/>
    </location>
</feature>
<feature type="region of interest" description="Disordered" evidence="1">
    <location>
        <begin position="231"/>
        <end position="286"/>
    </location>
</feature>
<name>A0A6N4UW70_9MYCO</name>
<sequence>MGVERDSSPYGSQTLLGPGWPSVDEEQLTAAATSYQKIAAKISGTVVPQQTSQLSKLQGTWEGGASLAASGEATTMIGGHEANGLQAQAISTALMKMAATVAETKTIVNAAAQEVQHEVEIIQAAGAFFGNAQQLIESRVKAGLAQNTATVSAASAQMADSLSTIANLPQVGTPPTAQAQQAAEKGADSMMQLISQLPQMLGQIPQMAGQIPQQLSQPLQQLSQPLQQLTSMLGSGGKGTGGGASPFSAFSNHPAAGGSGPSGGAGMVKAAGLPGGSGGGSPQTPLLAKMVGGGSTAPVSVDPGASAAVVGGVAPVAAANAAGGGMGGGMGMMGGGQRGGGGGGTATGLAVPAPLEHDTGDGDDDYDDW</sequence>
<keyword evidence="3" id="KW-1185">Reference proteome</keyword>
<dbReference type="AlphaFoldDB" id="A0A6N4UW70"/>
<organism evidence="2 3">
    <name type="scientific">Mycolicibacterium alvei</name>
    <dbReference type="NCBI Taxonomy" id="67081"/>
    <lineage>
        <taxon>Bacteria</taxon>
        <taxon>Bacillati</taxon>
        <taxon>Actinomycetota</taxon>
        <taxon>Actinomycetes</taxon>
        <taxon>Mycobacteriales</taxon>
        <taxon>Mycobacteriaceae</taxon>
        <taxon>Mycolicibacterium</taxon>
    </lineage>
</organism>
<dbReference type="KEGG" id="malv:MALV_42650"/>
<protein>
    <recommendedName>
        <fullName evidence="4">PPE family domain-containing protein</fullName>
    </recommendedName>
</protein>
<feature type="region of interest" description="Disordered" evidence="1">
    <location>
        <begin position="337"/>
        <end position="369"/>
    </location>
</feature>
<evidence type="ECO:0000313" key="3">
    <source>
        <dbReference type="Proteomes" id="UP000466906"/>
    </source>
</evidence>
<feature type="compositionally biased region" description="Gly residues" evidence="1">
    <location>
        <begin position="257"/>
        <end position="266"/>
    </location>
</feature>
<dbReference type="EMBL" id="AP022565">
    <property type="protein sequence ID" value="BBX29140.1"/>
    <property type="molecule type" value="Genomic_DNA"/>
</dbReference>
<evidence type="ECO:0008006" key="4">
    <source>
        <dbReference type="Google" id="ProtNLM"/>
    </source>
</evidence>
<evidence type="ECO:0000256" key="1">
    <source>
        <dbReference type="SAM" id="MobiDB-lite"/>
    </source>
</evidence>
<dbReference type="SUPFAM" id="SSF140453">
    <property type="entry name" value="EsxAB dimer-like"/>
    <property type="match status" value="1"/>
</dbReference>
<dbReference type="RefSeq" id="WP_163667180.1">
    <property type="nucleotide sequence ID" value="NZ_AP022565.1"/>
</dbReference>
<proteinExistence type="predicted"/>
<dbReference type="Proteomes" id="UP000466906">
    <property type="component" value="Chromosome"/>
</dbReference>
<accession>A0A6N4UW70</accession>
<gene>
    <name evidence="2" type="ORF">MALV_42650</name>
</gene>